<dbReference type="Pfam" id="PF00590">
    <property type="entry name" value="TP_methylase"/>
    <property type="match status" value="1"/>
</dbReference>
<dbReference type="RefSeq" id="WP_045096287.1">
    <property type="nucleotide sequence ID" value="NZ_LN614827.1"/>
</dbReference>
<dbReference type="SUPFAM" id="SSF53790">
    <property type="entry name" value="Tetrapyrrole methylase"/>
    <property type="match status" value="1"/>
</dbReference>
<dbReference type="KEGG" id="lfa:LFA_2496"/>
<dbReference type="EMBL" id="LN614827">
    <property type="protein sequence ID" value="CEG57869.1"/>
    <property type="molecule type" value="Genomic_DNA"/>
</dbReference>
<name>A0A098G7C1_9GAMM</name>
<feature type="domain" description="Tetrapyrrole methylase" evidence="1">
    <location>
        <begin position="3"/>
        <end position="139"/>
    </location>
</feature>
<keyword evidence="3" id="KW-1185">Reference proteome</keyword>
<dbReference type="Proteomes" id="UP000032430">
    <property type="component" value="Chromosome I"/>
</dbReference>
<dbReference type="CDD" id="cd19916">
    <property type="entry name" value="OphMA_like"/>
    <property type="match status" value="1"/>
</dbReference>
<dbReference type="OrthoDB" id="1459304at2"/>
<dbReference type="InterPro" id="IPR014777">
    <property type="entry name" value="4pyrrole_Mease_sub1"/>
</dbReference>
<dbReference type="STRING" id="1212491.LFA_2496"/>
<dbReference type="AlphaFoldDB" id="A0A098G7C1"/>
<dbReference type="Gene3D" id="3.40.1010.10">
    <property type="entry name" value="Cobalt-precorrin-4 Transmethylase, Domain 1"/>
    <property type="match status" value="1"/>
</dbReference>
<evidence type="ECO:0000313" key="3">
    <source>
        <dbReference type="Proteomes" id="UP000032430"/>
    </source>
</evidence>
<dbReference type="HOGENOM" id="CLU_094174_0_0_6"/>
<sequence>MHTLIVVGSGIKSIAHLTEETKRVIQKADKVLYLVNEDSLKEWIGREAKEAQSLESIYFNCDKRVDAYHNITTHIISEYLRVKNLCVVFYGHPTVFAESALSAVKKIRAENGNAVILPAVSSMDCLFSDLQVDPGDQGCFAIDATELLIYERRIDVYAHIILWQISNLGMHDTKQTQKLNILCDYLRTYYLDEQLVCIYEAAILPTQKPRIEWIKLRELKQAVVTAVSTLYIPPITKQGVSQKYLDLLEIDAQNFKLSNKSHTSSK</sequence>
<dbReference type="InterPro" id="IPR000878">
    <property type="entry name" value="4pyrrol_Mease"/>
</dbReference>
<proteinExistence type="predicted"/>
<evidence type="ECO:0000313" key="2">
    <source>
        <dbReference type="EMBL" id="CEG57869.1"/>
    </source>
</evidence>
<accession>A0A098G7C1</accession>
<evidence type="ECO:0000259" key="1">
    <source>
        <dbReference type="Pfam" id="PF00590"/>
    </source>
</evidence>
<protein>
    <recommendedName>
        <fullName evidence="1">Tetrapyrrole methylase domain-containing protein</fullName>
    </recommendedName>
</protein>
<dbReference type="InterPro" id="IPR035996">
    <property type="entry name" value="4pyrrol_Methylase_sf"/>
</dbReference>
<dbReference type="GO" id="GO:0008168">
    <property type="term" value="F:methyltransferase activity"/>
    <property type="evidence" value="ECO:0007669"/>
    <property type="project" value="InterPro"/>
</dbReference>
<organism evidence="2 3">
    <name type="scientific">Legionella fallonii LLAP-10</name>
    <dbReference type="NCBI Taxonomy" id="1212491"/>
    <lineage>
        <taxon>Bacteria</taxon>
        <taxon>Pseudomonadati</taxon>
        <taxon>Pseudomonadota</taxon>
        <taxon>Gammaproteobacteria</taxon>
        <taxon>Legionellales</taxon>
        <taxon>Legionellaceae</taxon>
        <taxon>Legionella</taxon>
    </lineage>
</organism>
<reference evidence="3" key="1">
    <citation type="submission" date="2014-09" db="EMBL/GenBank/DDBJ databases">
        <authorList>
            <person name="Gomez-Valero L."/>
        </authorList>
    </citation>
    <scope>NUCLEOTIDE SEQUENCE [LARGE SCALE GENOMIC DNA]</scope>
    <source>
        <strain evidence="3">ATCC700992</strain>
    </source>
</reference>
<gene>
    <name evidence="2" type="ORF">LFA_2496</name>
</gene>